<dbReference type="EMBL" id="CP023068">
    <property type="protein sequence ID" value="ASY65402.1"/>
    <property type="molecule type" value="Genomic_DNA"/>
</dbReference>
<sequence>MHGSSSVPADLQELFNAYGGKMKKTWGVPVAEIQKAIPLGVRKVNIDTDLRLAFTDEIRKHHLGHPDNFDPRNYLKPAIAHMTEVCKERFEADRHRKSGF</sequence>
<dbReference type="STRING" id="716928.GCA_000261485_02367"/>
<dbReference type="SUPFAM" id="SSF51569">
    <property type="entry name" value="Aldolase"/>
    <property type="match status" value="1"/>
</dbReference>
<dbReference type="GO" id="GO:0019253">
    <property type="term" value="P:reductive pentose-phosphate cycle"/>
    <property type="evidence" value="ECO:0007669"/>
    <property type="project" value="UniProtKB-UniPathway"/>
</dbReference>
<evidence type="ECO:0000313" key="3">
    <source>
        <dbReference type="EMBL" id="ASY65402.1"/>
    </source>
</evidence>
<dbReference type="InterPro" id="IPR000771">
    <property type="entry name" value="FBA_II"/>
</dbReference>
<geneLocation type="plasmid" evidence="4">
    <name>psj05684b</name>
</geneLocation>
<keyword evidence="2" id="KW-0113">Calvin cycle</keyword>
<keyword evidence="3" id="KW-0614">Plasmid</keyword>
<evidence type="ECO:0000313" key="4">
    <source>
        <dbReference type="Proteomes" id="UP000217211"/>
    </source>
</evidence>
<dbReference type="UniPathway" id="UPA00116"/>
<dbReference type="AlphaFoldDB" id="A0A249PI33"/>
<dbReference type="InterPro" id="IPR050246">
    <property type="entry name" value="Class_II_FBP_aldolase"/>
</dbReference>
<comment type="pathway">
    <text evidence="1">Carbohydrate biosynthesis; Calvin cycle.</text>
</comment>
<dbReference type="PANTHER" id="PTHR30304:SF0">
    <property type="entry name" value="D-TAGATOSE-1,6-BISPHOSPHATE ALDOLASE SUBUNIT GATY-RELATED"/>
    <property type="match status" value="1"/>
</dbReference>
<organism evidence="3 4">
    <name type="scientific">Sinorhizobium sojae CCBAU 05684</name>
    <dbReference type="NCBI Taxonomy" id="716928"/>
    <lineage>
        <taxon>Bacteria</taxon>
        <taxon>Pseudomonadati</taxon>
        <taxon>Pseudomonadota</taxon>
        <taxon>Alphaproteobacteria</taxon>
        <taxon>Hyphomicrobiales</taxon>
        <taxon>Rhizobiaceae</taxon>
        <taxon>Sinorhizobium/Ensifer group</taxon>
        <taxon>Sinorhizobium</taxon>
    </lineage>
</organism>
<dbReference type="Gene3D" id="3.20.20.70">
    <property type="entry name" value="Aldolase class I"/>
    <property type="match status" value="1"/>
</dbReference>
<evidence type="ECO:0000256" key="2">
    <source>
        <dbReference type="ARBA" id="ARBA00022567"/>
    </source>
</evidence>
<dbReference type="PANTHER" id="PTHR30304">
    <property type="entry name" value="D-TAGATOSE-1,6-BISPHOSPHATE ALDOLASE"/>
    <property type="match status" value="1"/>
</dbReference>
<protein>
    <submittedName>
        <fullName evidence="3">Fructose-bisphosphate aldolase class II</fullName>
    </submittedName>
</protein>
<dbReference type="GO" id="GO:0008270">
    <property type="term" value="F:zinc ion binding"/>
    <property type="evidence" value="ECO:0007669"/>
    <property type="project" value="InterPro"/>
</dbReference>
<keyword evidence="4" id="KW-1185">Reference proteome</keyword>
<reference evidence="3 4" key="1">
    <citation type="submission" date="2017-08" db="EMBL/GenBank/DDBJ databases">
        <title>Multipartite genome sequences of Sinorhizobium species nodulating soybeans.</title>
        <authorList>
            <person name="Tian C.F."/>
        </authorList>
    </citation>
    <scope>NUCLEOTIDE SEQUENCE [LARGE SCALE GENOMIC DNA]</scope>
    <source>
        <strain evidence="3 4">CCBAU 05684</strain>
        <plasmid evidence="4">psj05684b</plasmid>
    </source>
</reference>
<dbReference type="InterPro" id="IPR013785">
    <property type="entry name" value="Aldolase_TIM"/>
</dbReference>
<accession>A0A249PI33</accession>
<dbReference type="KEGG" id="esj:SJ05684_b44200"/>
<evidence type="ECO:0000256" key="1">
    <source>
        <dbReference type="ARBA" id="ARBA00005215"/>
    </source>
</evidence>
<proteinExistence type="predicted"/>
<dbReference type="Pfam" id="PF01116">
    <property type="entry name" value="F_bP_aldolase"/>
    <property type="match status" value="1"/>
</dbReference>
<dbReference type="eggNOG" id="COG0191">
    <property type="taxonomic scope" value="Bacteria"/>
</dbReference>
<dbReference type="Proteomes" id="UP000217211">
    <property type="component" value="Plasmid pSJ05684b"/>
</dbReference>
<dbReference type="GO" id="GO:0016832">
    <property type="term" value="F:aldehyde-lyase activity"/>
    <property type="evidence" value="ECO:0007669"/>
    <property type="project" value="InterPro"/>
</dbReference>
<gene>
    <name evidence="3" type="ORF">SJ05684_b44200</name>
</gene>
<name>A0A249PI33_9HYPH</name>